<protein>
    <recommendedName>
        <fullName evidence="6">Transmembrane protein</fullName>
    </recommendedName>
</protein>
<evidence type="ECO:0000313" key="4">
    <source>
        <dbReference type="Proteomes" id="UP000266206"/>
    </source>
</evidence>
<dbReference type="EMBL" id="NQOU01000003">
    <property type="protein sequence ID" value="RII82949.1"/>
    <property type="molecule type" value="Genomic_DNA"/>
</dbReference>
<accession>A0A3A1YU46</accession>
<sequence>MSDALQPEENNGVSLRTLTHIVYGLFALGLISAGFLGVASIAAIVLAYLKRSDAAGTLYASHFDWIIRTFWWGLLWLVLSAMATWIFIGWLTGLVAIVWVVYRIAKGWLALLSGAAPSPEL</sequence>
<gene>
    <name evidence="2" type="ORF">CJO09_10315</name>
    <name evidence="3" type="ORF">CJP73_10045</name>
</gene>
<evidence type="ECO:0000313" key="3">
    <source>
        <dbReference type="EMBL" id="RIY40779.1"/>
    </source>
</evidence>
<dbReference type="Proteomes" id="UP000266483">
    <property type="component" value="Unassembled WGS sequence"/>
</dbReference>
<dbReference type="AlphaFoldDB" id="A0A3A1YU46"/>
<dbReference type="Proteomes" id="UP000266206">
    <property type="component" value="Unassembled WGS sequence"/>
</dbReference>
<dbReference type="EMBL" id="NQYH01000007">
    <property type="protein sequence ID" value="RIY40779.1"/>
    <property type="molecule type" value="Genomic_DNA"/>
</dbReference>
<organism evidence="3 4">
    <name type="scientific">Neopusillimonas maritima</name>
    <dbReference type="NCBI Taxonomy" id="2026239"/>
    <lineage>
        <taxon>Bacteria</taxon>
        <taxon>Pseudomonadati</taxon>
        <taxon>Pseudomonadota</taxon>
        <taxon>Betaproteobacteria</taxon>
        <taxon>Burkholderiales</taxon>
        <taxon>Alcaligenaceae</taxon>
        <taxon>Neopusillimonas</taxon>
    </lineage>
</organism>
<evidence type="ECO:0008006" key="6">
    <source>
        <dbReference type="Google" id="ProtNLM"/>
    </source>
</evidence>
<keyword evidence="1" id="KW-0472">Membrane</keyword>
<evidence type="ECO:0000313" key="2">
    <source>
        <dbReference type="EMBL" id="RII82949.1"/>
    </source>
</evidence>
<evidence type="ECO:0000313" key="5">
    <source>
        <dbReference type="Proteomes" id="UP000266483"/>
    </source>
</evidence>
<dbReference type="OrthoDB" id="5405464at2"/>
<keyword evidence="5" id="KW-1185">Reference proteome</keyword>
<keyword evidence="1" id="KW-0812">Transmembrane</keyword>
<feature type="transmembrane region" description="Helical" evidence="1">
    <location>
        <begin position="20"/>
        <end position="49"/>
    </location>
</feature>
<keyword evidence="1" id="KW-1133">Transmembrane helix</keyword>
<reference evidence="4 5" key="1">
    <citation type="submission" date="2017-08" db="EMBL/GenBank/DDBJ databases">
        <title>Pusillimonas indicus sp. nov., a member of the family Alcaligenaceae isolated from surface seawater.</title>
        <authorList>
            <person name="Li J."/>
        </authorList>
    </citation>
    <scope>NUCLEOTIDE SEQUENCE [LARGE SCALE GENOMIC DNA]</scope>
    <source>
        <strain evidence="2 5">17-4A</strain>
        <strain evidence="3 4">L52-1-41</strain>
    </source>
</reference>
<feature type="transmembrane region" description="Helical" evidence="1">
    <location>
        <begin position="70"/>
        <end position="102"/>
    </location>
</feature>
<dbReference type="RefSeq" id="WP_114421149.1">
    <property type="nucleotide sequence ID" value="NZ_CP170494.1"/>
</dbReference>
<evidence type="ECO:0000256" key="1">
    <source>
        <dbReference type="SAM" id="Phobius"/>
    </source>
</evidence>
<proteinExistence type="predicted"/>
<name>A0A3A1YU46_9BURK</name>
<comment type="caution">
    <text evidence="3">The sequence shown here is derived from an EMBL/GenBank/DDBJ whole genome shotgun (WGS) entry which is preliminary data.</text>
</comment>